<dbReference type="PANTHER" id="PTHR43133:SF8">
    <property type="entry name" value="RNA POLYMERASE SIGMA FACTOR HI_1459-RELATED"/>
    <property type="match status" value="1"/>
</dbReference>
<dbReference type="InterPro" id="IPR013324">
    <property type="entry name" value="RNA_pol_sigma_r3/r4-like"/>
</dbReference>
<reference evidence="9 10" key="1">
    <citation type="submission" date="2016-10" db="EMBL/GenBank/DDBJ databases">
        <authorList>
            <person name="de Groot N.N."/>
        </authorList>
    </citation>
    <scope>NUCLEOTIDE SEQUENCE [LARGE SCALE GENOMIC DNA]</scope>
    <source>
        <strain evidence="9 10">AR32</strain>
    </source>
</reference>
<dbReference type="Pfam" id="PF04542">
    <property type="entry name" value="Sigma70_r2"/>
    <property type="match status" value="1"/>
</dbReference>
<dbReference type="InterPro" id="IPR000838">
    <property type="entry name" value="RNA_pol_sigma70_ECF_CS"/>
</dbReference>
<feature type="domain" description="RNA polymerase sigma-70 region 2" evidence="7">
    <location>
        <begin position="24"/>
        <end position="91"/>
    </location>
</feature>
<dbReference type="Gene3D" id="1.10.1740.10">
    <property type="match status" value="1"/>
</dbReference>
<dbReference type="Pfam" id="PF08281">
    <property type="entry name" value="Sigma70_r4_2"/>
    <property type="match status" value="1"/>
</dbReference>
<dbReference type="SUPFAM" id="SSF88946">
    <property type="entry name" value="Sigma2 domain of RNA polymerase sigma factors"/>
    <property type="match status" value="1"/>
</dbReference>
<dbReference type="InterPro" id="IPR014284">
    <property type="entry name" value="RNA_pol_sigma-70_dom"/>
</dbReference>
<dbReference type="GO" id="GO:0006352">
    <property type="term" value="P:DNA-templated transcription initiation"/>
    <property type="evidence" value="ECO:0007669"/>
    <property type="project" value="InterPro"/>
</dbReference>
<evidence type="ECO:0000256" key="1">
    <source>
        <dbReference type="ARBA" id="ARBA00010641"/>
    </source>
</evidence>
<dbReference type="InterPro" id="IPR007627">
    <property type="entry name" value="RNA_pol_sigma70_r2"/>
</dbReference>
<evidence type="ECO:0000256" key="3">
    <source>
        <dbReference type="ARBA" id="ARBA00023082"/>
    </source>
</evidence>
<keyword evidence="4 6" id="KW-0238">DNA-binding</keyword>
<dbReference type="InterPro" id="IPR013325">
    <property type="entry name" value="RNA_pol_sigma_r2"/>
</dbReference>
<sequence>MRSLTETEIVEAVYKGQSEGQTQMVGRYAKCVFAMIVRQVTDVMDAQELTQDTFLRAFKYIDKYDPRKASLSTWLCSIAYRLTIDFLKRRRLTVVSFEDNYMLSTDISDEQLEAGLSTGRKERIEQLMAIVDELPAEERMLLTLYYFEDRPLKEIAYIMGYDEKTLSVRLHRTRKRLYFKLNGRKNV</sequence>
<evidence type="ECO:0000256" key="2">
    <source>
        <dbReference type="ARBA" id="ARBA00023015"/>
    </source>
</evidence>
<dbReference type="CDD" id="cd06171">
    <property type="entry name" value="Sigma70_r4"/>
    <property type="match status" value="1"/>
</dbReference>
<evidence type="ECO:0000256" key="4">
    <source>
        <dbReference type="ARBA" id="ARBA00023125"/>
    </source>
</evidence>
<dbReference type="NCBIfam" id="TIGR02937">
    <property type="entry name" value="sigma70-ECF"/>
    <property type="match status" value="1"/>
</dbReference>
<keyword evidence="3 6" id="KW-0731">Sigma factor</keyword>
<dbReference type="InterPro" id="IPR013249">
    <property type="entry name" value="RNA_pol_sigma70_r4_t2"/>
</dbReference>
<dbReference type="RefSeq" id="WP_103915268.1">
    <property type="nucleotide sequence ID" value="NZ_FNUV01000002.1"/>
</dbReference>
<keyword evidence="5 6" id="KW-0804">Transcription</keyword>
<proteinExistence type="inferred from homology"/>
<evidence type="ECO:0000313" key="10">
    <source>
        <dbReference type="Proteomes" id="UP000236735"/>
    </source>
</evidence>
<dbReference type="EMBL" id="FNUV01000002">
    <property type="protein sequence ID" value="SEF58743.1"/>
    <property type="molecule type" value="Genomic_DNA"/>
</dbReference>
<evidence type="ECO:0000259" key="7">
    <source>
        <dbReference type="Pfam" id="PF04542"/>
    </source>
</evidence>
<dbReference type="AlphaFoldDB" id="A0A1H5T7D1"/>
<organism evidence="9 10">
    <name type="scientific">Xylanibacter ruminicola</name>
    <name type="common">Prevotella ruminicola</name>
    <dbReference type="NCBI Taxonomy" id="839"/>
    <lineage>
        <taxon>Bacteria</taxon>
        <taxon>Pseudomonadati</taxon>
        <taxon>Bacteroidota</taxon>
        <taxon>Bacteroidia</taxon>
        <taxon>Bacteroidales</taxon>
        <taxon>Prevotellaceae</taxon>
        <taxon>Xylanibacter</taxon>
    </lineage>
</organism>
<dbReference type="SUPFAM" id="SSF88659">
    <property type="entry name" value="Sigma3 and sigma4 domains of RNA polymerase sigma factors"/>
    <property type="match status" value="1"/>
</dbReference>
<keyword evidence="2 6" id="KW-0805">Transcription regulation</keyword>
<dbReference type="PROSITE" id="PS01063">
    <property type="entry name" value="SIGMA70_ECF"/>
    <property type="match status" value="1"/>
</dbReference>
<dbReference type="GO" id="GO:0003677">
    <property type="term" value="F:DNA binding"/>
    <property type="evidence" value="ECO:0007669"/>
    <property type="project" value="UniProtKB-KW"/>
</dbReference>
<evidence type="ECO:0000256" key="6">
    <source>
        <dbReference type="RuleBase" id="RU000716"/>
    </source>
</evidence>
<dbReference type="Proteomes" id="UP000236735">
    <property type="component" value="Unassembled WGS sequence"/>
</dbReference>
<gene>
    <name evidence="9" type="ORF">SAMN05216354_0911</name>
</gene>
<name>A0A1H5T7D1_XYLRU</name>
<dbReference type="Gene3D" id="1.10.10.10">
    <property type="entry name" value="Winged helix-like DNA-binding domain superfamily/Winged helix DNA-binding domain"/>
    <property type="match status" value="1"/>
</dbReference>
<protein>
    <recommendedName>
        <fullName evidence="6">RNA polymerase sigma factor</fullName>
    </recommendedName>
</protein>
<dbReference type="InterPro" id="IPR036388">
    <property type="entry name" value="WH-like_DNA-bd_sf"/>
</dbReference>
<evidence type="ECO:0000256" key="5">
    <source>
        <dbReference type="ARBA" id="ARBA00023163"/>
    </source>
</evidence>
<dbReference type="InterPro" id="IPR039425">
    <property type="entry name" value="RNA_pol_sigma-70-like"/>
</dbReference>
<evidence type="ECO:0000313" key="9">
    <source>
        <dbReference type="EMBL" id="SEF58743.1"/>
    </source>
</evidence>
<dbReference type="PANTHER" id="PTHR43133">
    <property type="entry name" value="RNA POLYMERASE ECF-TYPE SIGMA FACTO"/>
    <property type="match status" value="1"/>
</dbReference>
<accession>A0A1H5T7D1</accession>
<comment type="similarity">
    <text evidence="1 6">Belongs to the sigma-70 factor family. ECF subfamily.</text>
</comment>
<feature type="domain" description="RNA polymerase sigma factor 70 region 4 type 2" evidence="8">
    <location>
        <begin position="125"/>
        <end position="177"/>
    </location>
</feature>
<dbReference type="GO" id="GO:0016987">
    <property type="term" value="F:sigma factor activity"/>
    <property type="evidence" value="ECO:0007669"/>
    <property type="project" value="UniProtKB-KW"/>
</dbReference>
<evidence type="ECO:0000259" key="8">
    <source>
        <dbReference type="Pfam" id="PF08281"/>
    </source>
</evidence>